<evidence type="ECO:0000256" key="1">
    <source>
        <dbReference type="SAM" id="Phobius"/>
    </source>
</evidence>
<dbReference type="RefSeq" id="WP_129117515.1">
    <property type="nucleotide sequence ID" value="NZ_SDEC01000025.1"/>
</dbReference>
<dbReference type="EMBL" id="JACHFV010000002">
    <property type="protein sequence ID" value="MBB5293866.1"/>
    <property type="molecule type" value="Genomic_DNA"/>
</dbReference>
<accession>A0AAJ5F710</accession>
<dbReference type="Proteomes" id="UP000536909">
    <property type="component" value="Unassembled WGS sequence"/>
</dbReference>
<comment type="caution">
    <text evidence="3">The sequence shown here is derived from an EMBL/GenBank/DDBJ whole genome shotgun (WGS) entry which is preliminary data.</text>
</comment>
<evidence type="ECO:0000313" key="5">
    <source>
        <dbReference type="Proteomes" id="UP000536909"/>
    </source>
</evidence>
<protein>
    <submittedName>
        <fullName evidence="2">Threonine/homoserine/homoserine lactone efflux protein</fullName>
    </submittedName>
</protein>
<organism evidence="3 4">
    <name type="scientific">Deinococcus metallilatus</name>
    <dbReference type="NCBI Taxonomy" id="1211322"/>
    <lineage>
        <taxon>Bacteria</taxon>
        <taxon>Thermotogati</taxon>
        <taxon>Deinococcota</taxon>
        <taxon>Deinococci</taxon>
        <taxon>Deinococcales</taxon>
        <taxon>Deinococcaceae</taxon>
        <taxon>Deinococcus</taxon>
    </lineage>
</organism>
<evidence type="ECO:0000313" key="2">
    <source>
        <dbReference type="EMBL" id="MBB5293866.1"/>
    </source>
</evidence>
<reference evidence="3 4" key="1">
    <citation type="submission" date="2019-04" db="EMBL/GenBank/DDBJ databases">
        <title>Deinococcus metalilatus MA1002 mutant No.5.</title>
        <authorList>
            <person name="Park W."/>
            <person name="Park C."/>
        </authorList>
    </citation>
    <scope>NUCLEOTIDE SEQUENCE [LARGE SCALE GENOMIC DNA]</scope>
    <source>
        <strain evidence="3 4">MA1002-m5</strain>
    </source>
</reference>
<dbReference type="AlphaFoldDB" id="A0AAJ5F710"/>
<gene>
    <name evidence="3" type="ORF">FCS05_03230</name>
    <name evidence="2" type="ORF">HNQ10_000679</name>
</gene>
<keyword evidence="1" id="KW-0472">Membrane</keyword>
<reference evidence="2 5" key="2">
    <citation type="submission" date="2020-08" db="EMBL/GenBank/DDBJ databases">
        <title>Genomic Encyclopedia of Type Strains, Phase IV (KMG-IV): sequencing the most valuable type-strain genomes for metagenomic binning, comparative biology and taxonomic classification.</title>
        <authorList>
            <person name="Goeker M."/>
        </authorList>
    </citation>
    <scope>NUCLEOTIDE SEQUENCE [LARGE SCALE GENOMIC DNA]</scope>
    <source>
        <strain evidence="2 5">DSM 105434</strain>
    </source>
</reference>
<keyword evidence="5" id="KW-1185">Reference proteome</keyword>
<proteinExistence type="predicted"/>
<evidence type="ECO:0000313" key="4">
    <source>
        <dbReference type="Proteomes" id="UP000308000"/>
    </source>
</evidence>
<keyword evidence="1" id="KW-1133">Transmembrane helix</keyword>
<feature type="transmembrane region" description="Helical" evidence="1">
    <location>
        <begin position="37"/>
        <end position="57"/>
    </location>
</feature>
<dbReference type="EMBL" id="VBRC01000002">
    <property type="protein sequence ID" value="TLK30780.1"/>
    <property type="molecule type" value="Genomic_DNA"/>
</dbReference>
<sequence length="96" mass="10544">MKKGALSRVAESLPFVLTPLLVSPLHPERGSVVAPFLVLGLPLLLVCLAWFCTMAALADAVSGVFRRHPSFVRWQRRVMGGVYVALGVRLAFVQRE</sequence>
<dbReference type="Proteomes" id="UP000308000">
    <property type="component" value="Unassembled WGS sequence"/>
</dbReference>
<feature type="transmembrane region" description="Helical" evidence="1">
    <location>
        <begin position="78"/>
        <end position="94"/>
    </location>
</feature>
<keyword evidence="1" id="KW-0812">Transmembrane</keyword>
<name>A0AAJ5F710_9DEIO</name>
<evidence type="ECO:0000313" key="3">
    <source>
        <dbReference type="EMBL" id="TLK30780.1"/>
    </source>
</evidence>